<dbReference type="Pfam" id="PF00756">
    <property type="entry name" value="Esterase"/>
    <property type="match status" value="1"/>
</dbReference>
<dbReference type="InterPro" id="IPR014186">
    <property type="entry name" value="S-formylglutathione_hydrol"/>
</dbReference>
<dbReference type="EMBL" id="LR778175">
    <property type="protein sequence ID" value="CAB1275356.1"/>
    <property type="molecule type" value="Genomic_DNA"/>
</dbReference>
<dbReference type="GO" id="GO:0005829">
    <property type="term" value="C:cytosol"/>
    <property type="evidence" value="ECO:0007669"/>
    <property type="project" value="TreeGrafter"/>
</dbReference>
<sequence>MLEGCSSHACFGGTQYYYQHQSKVIGLPMRFSAYIPHLAKQGPVPVLFFLAGLTSTEETFMIKAGAQRLAAEYGIILVSVDTSPRQTGIVGETDSWDLGAGAGFYLDATQAPWSQYFKMESYITQELYELVLEEFPVDSNKIGIWGHSMGGHGALIFALKYPKLYCSVSAFAPLAAPIYSSLGQKAFRNYLGEDRQLWRKYDTTALIEDGCRIPEPLIDQGLNDEFFSELCPDRLETACKAANQPLTLRYHKNYDHGYYFVSTFVADHMKHHVDIFANR</sequence>
<protein>
    <recommendedName>
        <fullName evidence="2 6">S-formylglutathione hydrolase</fullName>
        <ecNumber evidence="2 6">3.1.2.12</ecNumber>
    </recommendedName>
</protein>
<dbReference type="RefSeq" id="WP_197744966.1">
    <property type="nucleotide sequence ID" value="NZ_LR778175.1"/>
</dbReference>
<evidence type="ECO:0000256" key="5">
    <source>
        <dbReference type="ARBA" id="ARBA00047590"/>
    </source>
</evidence>
<comment type="catalytic activity">
    <reaction evidence="5 8">
        <text>S-formylglutathione + H2O = formate + glutathione + H(+)</text>
        <dbReference type="Rhea" id="RHEA:14961"/>
        <dbReference type="ChEBI" id="CHEBI:15377"/>
        <dbReference type="ChEBI" id="CHEBI:15378"/>
        <dbReference type="ChEBI" id="CHEBI:15740"/>
        <dbReference type="ChEBI" id="CHEBI:57688"/>
        <dbReference type="ChEBI" id="CHEBI:57925"/>
        <dbReference type="EC" id="3.1.2.12"/>
    </reaction>
</comment>
<dbReference type="FunFam" id="3.40.50.1820:FF:000002">
    <property type="entry name" value="S-formylglutathione hydrolase"/>
    <property type="match status" value="1"/>
</dbReference>
<proteinExistence type="inferred from homology"/>
<keyword evidence="3 8" id="KW-0719">Serine esterase</keyword>
<dbReference type="EC" id="3.1.2.12" evidence="2 6"/>
<organism evidence="9 10">
    <name type="scientific">Candidatus Nitrosacidococcus tergens</name>
    <dbReference type="NCBI Taxonomy" id="553981"/>
    <lineage>
        <taxon>Bacteria</taxon>
        <taxon>Pseudomonadati</taxon>
        <taxon>Pseudomonadota</taxon>
        <taxon>Gammaproteobacteria</taxon>
        <taxon>Chromatiales</taxon>
        <taxon>Chromatiaceae</taxon>
        <taxon>Candidatus Nitrosacidococcus</taxon>
    </lineage>
</organism>
<comment type="similarity">
    <text evidence="1 8">Belongs to the esterase D family.</text>
</comment>
<dbReference type="Proteomes" id="UP000516072">
    <property type="component" value="Chromosome"/>
</dbReference>
<evidence type="ECO:0000256" key="7">
    <source>
        <dbReference type="PIRSR" id="PIRSR614186-1"/>
    </source>
</evidence>
<dbReference type="InterPro" id="IPR029058">
    <property type="entry name" value="AB_hydrolase_fold"/>
</dbReference>
<accession>A0A7G1Q8Q8</accession>
<feature type="active site" description="Charge relay system" evidence="7">
    <location>
        <position position="224"/>
    </location>
</feature>
<dbReference type="Gene3D" id="3.40.50.1820">
    <property type="entry name" value="alpha/beta hydrolase"/>
    <property type="match status" value="1"/>
</dbReference>
<evidence type="ECO:0000256" key="3">
    <source>
        <dbReference type="ARBA" id="ARBA00022487"/>
    </source>
</evidence>
<dbReference type="KEGG" id="ntg:NSCAC_0626"/>
<evidence type="ECO:0000313" key="9">
    <source>
        <dbReference type="EMBL" id="CAB1275356.1"/>
    </source>
</evidence>
<evidence type="ECO:0000256" key="2">
    <source>
        <dbReference type="ARBA" id="ARBA00012479"/>
    </source>
</evidence>
<keyword evidence="4 8" id="KW-0378">Hydrolase</keyword>
<dbReference type="PANTHER" id="PTHR10061">
    <property type="entry name" value="S-FORMYLGLUTATHIONE HYDROLASE"/>
    <property type="match status" value="1"/>
</dbReference>
<feature type="active site" description="Charge relay system" evidence="7">
    <location>
        <position position="256"/>
    </location>
</feature>
<evidence type="ECO:0000313" key="10">
    <source>
        <dbReference type="Proteomes" id="UP000516072"/>
    </source>
</evidence>
<name>A0A7G1Q8Q8_9GAMM</name>
<feature type="active site" description="Charge relay system" evidence="7">
    <location>
        <position position="148"/>
    </location>
</feature>
<dbReference type="AlphaFoldDB" id="A0A7G1Q8Q8"/>
<dbReference type="GO" id="GO:0052689">
    <property type="term" value="F:carboxylic ester hydrolase activity"/>
    <property type="evidence" value="ECO:0007669"/>
    <property type="project" value="UniProtKB-KW"/>
</dbReference>
<evidence type="ECO:0000256" key="8">
    <source>
        <dbReference type="RuleBase" id="RU363068"/>
    </source>
</evidence>
<dbReference type="PANTHER" id="PTHR10061:SF0">
    <property type="entry name" value="S-FORMYLGLUTATHIONE HYDROLASE"/>
    <property type="match status" value="1"/>
</dbReference>
<gene>
    <name evidence="9" type="primary">frmB</name>
    <name evidence="9" type="ORF">NSCAC_0626</name>
</gene>
<dbReference type="NCBIfam" id="TIGR02821">
    <property type="entry name" value="fghA_ester_D"/>
    <property type="match status" value="1"/>
</dbReference>
<keyword evidence="10" id="KW-1185">Reference proteome</keyword>
<dbReference type="GO" id="GO:0018738">
    <property type="term" value="F:S-formylglutathione hydrolase activity"/>
    <property type="evidence" value="ECO:0007669"/>
    <property type="project" value="UniProtKB-UniRule"/>
</dbReference>
<comment type="function">
    <text evidence="8">Serine hydrolase involved in the detoxification of formaldehyde.</text>
</comment>
<reference evidence="9 10" key="1">
    <citation type="submission" date="2020-03" db="EMBL/GenBank/DDBJ databases">
        <authorList>
            <person name="Picone N."/>
        </authorList>
    </citation>
    <scope>NUCLEOTIDE SEQUENCE [LARGE SCALE GENOMIC DNA]</scope>
    <source>
        <strain evidence="9">NSCAC1</strain>
    </source>
</reference>
<evidence type="ECO:0000256" key="4">
    <source>
        <dbReference type="ARBA" id="ARBA00022801"/>
    </source>
</evidence>
<dbReference type="SUPFAM" id="SSF53474">
    <property type="entry name" value="alpha/beta-Hydrolases"/>
    <property type="match status" value="1"/>
</dbReference>
<dbReference type="InterPro" id="IPR000801">
    <property type="entry name" value="Esterase-like"/>
</dbReference>
<evidence type="ECO:0000256" key="6">
    <source>
        <dbReference type="NCBIfam" id="TIGR02821"/>
    </source>
</evidence>
<dbReference type="GO" id="GO:0046294">
    <property type="term" value="P:formaldehyde catabolic process"/>
    <property type="evidence" value="ECO:0007669"/>
    <property type="project" value="InterPro"/>
</dbReference>
<evidence type="ECO:0000256" key="1">
    <source>
        <dbReference type="ARBA" id="ARBA00005622"/>
    </source>
</evidence>